<dbReference type="EMBL" id="CAAALY010250296">
    <property type="protein sequence ID" value="VEL35635.1"/>
    <property type="molecule type" value="Genomic_DNA"/>
</dbReference>
<evidence type="ECO:0000313" key="2">
    <source>
        <dbReference type="Proteomes" id="UP000784294"/>
    </source>
</evidence>
<keyword evidence="2" id="KW-1185">Reference proteome</keyword>
<proteinExistence type="predicted"/>
<organism evidence="1 2">
    <name type="scientific">Protopolystoma xenopodis</name>
    <dbReference type="NCBI Taxonomy" id="117903"/>
    <lineage>
        <taxon>Eukaryota</taxon>
        <taxon>Metazoa</taxon>
        <taxon>Spiralia</taxon>
        <taxon>Lophotrochozoa</taxon>
        <taxon>Platyhelminthes</taxon>
        <taxon>Monogenea</taxon>
        <taxon>Polyopisthocotylea</taxon>
        <taxon>Polystomatidea</taxon>
        <taxon>Polystomatidae</taxon>
        <taxon>Protopolystoma</taxon>
    </lineage>
</organism>
<sequence>MKSFQQSWNRSPPSTSWLFEVWFGEAFWVPAAKPSCRCRPGNQNTIVRTSQIVEISTFAVKQGLPILAHRSKNLHPHVRTVRVGHMLRTGLRPKRGDSQAPTT</sequence>
<reference evidence="1" key="1">
    <citation type="submission" date="2018-11" db="EMBL/GenBank/DDBJ databases">
        <authorList>
            <consortium name="Pathogen Informatics"/>
        </authorList>
    </citation>
    <scope>NUCLEOTIDE SEQUENCE</scope>
</reference>
<name>A0A3S5CNL9_9PLAT</name>
<accession>A0A3S5CNL9</accession>
<evidence type="ECO:0000313" key="1">
    <source>
        <dbReference type="EMBL" id="VEL35635.1"/>
    </source>
</evidence>
<dbReference type="Proteomes" id="UP000784294">
    <property type="component" value="Unassembled WGS sequence"/>
</dbReference>
<protein>
    <submittedName>
        <fullName evidence="1">Uncharacterized protein</fullName>
    </submittedName>
</protein>
<gene>
    <name evidence="1" type="ORF">PXEA_LOCUS29075</name>
</gene>
<dbReference type="AlphaFoldDB" id="A0A3S5CNL9"/>
<comment type="caution">
    <text evidence="1">The sequence shown here is derived from an EMBL/GenBank/DDBJ whole genome shotgun (WGS) entry which is preliminary data.</text>
</comment>